<dbReference type="PANTHER" id="PTHR32060:SF30">
    <property type="entry name" value="CARBOXY-TERMINAL PROCESSING PROTEASE CTPA"/>
    <property type="match status" value="1"/>
</dbReference>
<sequence length="449" mass="48143">MTLKQQLSSLTKPLLLTCLLSGAAAPLLAADVTPDSEAIKSIPLEEIRLFTEVFERIKNSYVEPVDDAKLLEDAVRGMLAGLDPHSAYLEADAFSDLQSHTSGEFGGLGIEVGLEDGFIRVIAPIDDTPAQRAGVKAGDLIVKLGDQPVQGMGLTDAVKLMRGKPGSELVLTVIREGEDKPLEIVVVRDIIRVASVKQRLLGGGVGYLRITQFQVNTGNDLQSAIEKLKAQSELSGIVLDLRNNPGGVLRAAVEVCDAFLDQGLIVYTEGRVANSELRYNATQRTLVDNDVPIVVLINQGSASASEIVAGALQDQSRAVIMGVDSFGKGSVQTILPLTKERALKLTTARYFTPLGRSIQAQGIVPDIYVAEADVNLKESGNFIKERDLSGHLENAKAEIVDPSEPLVSIVENDFQLYEALNLLKGLAVVRSGAQTADRNQPDAAQTENQ</sequence>
<evidence type="ECO:0000256" key="5">
    <source>
        <dbReference type="RuleBase" id="RU004404"/>
    </source>
</evidence>
<dbReference type="GO" id="GO:0008236">
    <property type="term" value="F:serine-type peptidase activity"/>
    <property type="evidence" value="ECO:0007669"/>
    <property type="project" value="UniProtKB-KW"/>
</dbReference>
<dbReference type="Proteomes" id="UP000283087">
    <property type="component" value="Unassembled WGS sequence"/>
</dbReference>
<dbReference type="InterPro" id="IPR036034">
    <property type="entry name" value="PDZ_sf"/>
</dbReference>
<dbReference type="GO" id="GO:0006508">
    <property type="term" value="P:proteolysis"/>
    <property type="evidence" value="ECO:0007669"/>
    <property type="project" value="UniProtKB-KW"/>
</dbReference>
<dbReference type="Gene3D" id="3.30.750.44">
    <property type="match status" value="1"/>
</dbReference>
<dbReference type="InterPro" id="IPR005151">
    <property type="entry name" value="Tail-specific_protease"/>
</dbReference>
<evidence type="ECO:0000256" key="3">
    <source>
        <dbReference type="ARBA" id="ARBA00022801"/>
    </source>
</evidence>
<dbReference type="InterPro" id="IPR029045">
    <property type="entry name" value="ClpP/crotonase-like_dom_sf"/>
</dbReference>
<dbReference type="PANTHER" id="PTHR32060">
    <property type="entry name" value="TAIL-SPECIFIC PROTEASE"/>
    <property type="match status" value="1"/>
</dbReference>
<dbReference type="Pfam" id="PF03572">
    <property type="entry name" value="Peptidase_S41"/>
    <property type="match status" value="1"/>
</dbReference>
<dbReference type="NCBIfam" id="TIGR00225">
    <property type="entry name" value="prc"/>
    <property type="match status" value="1"/>
</dbReference>
<comment type="caution">
    <text evidence="8">The sequence shown here is derived from an EMBL/GenBank/DDBJ whole genome shotgun (WGS) entry which is preliminary data.</text>
</comment>
<dbReference type="FunFam" id="3.90.226.10:FF:000029">
    <property type="entry name" value="Peptidase, S41 family"/>
    <property type="match status" value="1"/>
</dbReference>
<dbReference type="EMBL" id="RQXW01000013">
    <property type="protein sequence ID" value="RTE65164.1"/>
    <property type="molecule type" value="Genomic_DNA"/>
</dbReference>
<evidence type="ECO:0000256" key="6">
    <source>
        <dbReference type="SAM" id="SignalP"/>
    </source>
</evidence>
<dbReference type="OrthoDB" id="9812068at2"/>
<name>A0A430KP46_9GAMM</name>
<dbReference type="SUPFAM" id="SSF50156">
    <property type="entry name" value="PDZ domain-like"/>
    <property type="match status" value="1"/>
</dbReference>
<evidence type="ECO:0000256" key="4">
    <source>
        <dbReference type="ARBA" id="ARBA00022825"/>
    </source>
</evidence>
<evidence type="ECO:0000313" key="9">
    <source>
        <dbReference type="Proteomes" id="UP000283087"/>
    </source>
</evidence>
<dbReference type="Pfam" id="PF22694">
    <property type="entry name" value="CtpB_N-like"/>
    <property type="match status" value="1"/>
</dbReference>
<dbReference type="Gene3D" id="2.30.42.10">
    <property type="match status" value="1"/>
</dbReference>
<feature type="domain" description="PDZ" evidence="7">
    <location>
        <begin position="94"/>
        <end position="162"/>
    </location>
</feature>
<keyword evidence="2 5" id="KW-0645">Protease</keyword>
<dbReference type="SUPFAM" id="SSF52096">
    <property type="entry name" value="ClpP/crotonase"/>
    <property type="match status" value="1"/>
</dbReference>
<dbReference type="Gene3D" id="3.90.226.10">
    <property type="entry name" value="2-enoyl-CoA Hydratase, Chain A, domain 1"/>
    <property type="match status" value="1"/>
</dbReference>
<evidence type="ECO:0000256" key="1">
    <source>
        <dbReference type="ARBA" id="ARBA00009179"/>
    </source>
</evidence>
<reference evidence="8 9" key="1">
    <citation type="submission" date="2018-11" db="EMBL/GenBank/DDBJ databases">
        <title>The draft genome sequence of Amphritea opalescens ANRC-JH13T.</title>
        <authorList>
            <person name="Fang Z."/>
            <person name="Zhang Y."/>
            <person name="Han X."/>
        </authorList>
    </citation>
    <scope>NUCLEOTIDE SEQUENCE [LARGE SCALE GENOMIC DNA]</scope>
    <source>
        <strain evidence="8 9">ANRC-JH13</strain>
    </source>
</reference>
<feature type="chain" id="PRO_5019165600" evidence="6">
    <location>
        <begin position="30"/>
        <end position="449"/>
    </location>
</feature>
<dbReference type="SMART" id="SM00245">
    <property type="entry name" value="TSPc"/>
    <property type="match status" value="1"/>
</dbReference>
<dbReference type="GO" id="GO:0007165">
    <property type="term" value="P:signal transduction"/>
    <property type="evidence" value="ECO:0007669"/>
    <property type="project" value="TreeGrafter"/>
</dbReference>
<evidence type="ECO:0000256" key="2">
    <source>
        <dbReference type="ARBA" id="ARBA00022670"/>
    </source>
</evidence>
<keyword evidence="4 5" id="KW-0720">Serine protease</keyword>
<dbReference type="InterPro" id="IPR001478">
    <property type="entry name" value="PDZ"/>
</dbReference>
<feature type="signal peptide" evidence="6">
    <location>
        <begin position="1"/>
        <end position="29"/>
    </location>
</feature>
<comment type="similarity">
    <text evidence="1 5">Belongs to the peptidase S41A family.</text>
</comment>
<evidence type="ECO:0000313" key="8">
    <source>
        <dbReference type="EMBL" id="RTE65164.1"/>
    </source>
</evidence>
<dbReference type="SMART" id="SM00228">
    <property type="entry name" value="PDZ"/>
    <property type="match status" value="1"/>
</dbReference>
<dbReference type="CDD" id="cd06782">
    <property type="entry name" value="cpPDZ_CPP-like"/>
    <property type="match status" value="1"/>
</dbReference>
<dbReference type="RefSeq" id="WP_126159294.1">
    <property type="nucleotide sequence ID" value="NZ_RQXW01000013.1"/>
</dbReference>
<dbReference type="PROSITE" id="PS50106">
    <property type="entry name" value="PDZ"/>
    <property type="match status" value="1"/>
</dbReference>
<accession>A0A430KP46</accession>
<dbReference type="GO" id="GO:0004175">
    <property type="term" value="F:endopeptidase activity"/>
    <property type="evidence" value="ECO:0007669"/>
    <property type="project" value="TreeGrafter"/>
</dbReference>
<evidence type="ECO:0000259" key="7">
    <source>
        <dbReference type="PROSITE" id="PS50106"/>
    </source>
</evidence>
<dbReference type="FunFam" id="2.30.42.10:FF:000063">
    <property type="entry name" value="Peptidase, S41 family"/>
    <property type="match status" value="1"/>
</dbReference>
<organism evidence="8 9">
    <name type="scientific">Amphritea opalescens</name>
    <dbReference type="NCBI Taxonomy" id="2490544"/>
    <lineage>
        <taxon>Bacteria</taxon>
        <taxon>Pseudomonadati</taxon>
        <taxon>Pseudomonadota</taxon>
        <taxon>Gammaproteobacteria</taxon>
        <taxon>Oceanospirillales</taxon>
        <taxon>Oceanospirillaceae</taxon>
        <taxon>Amphritea</taxon>
    </lineage>
</organism>
<keyword evidence="6" id="KW-0732">Signal</keyword>
<dbReference type="CDD" id="cd07560">
    <property type="entry name" value="Peptidase_S41_CPP"/>
    <property type="match status" value="1"/>
</dbReference>
<proteinExistence type="inferred from homology"/>
<gene>
    <name evidence="8" type="ORF">EH243_13970</name>
</gene>
<dbReference type="InterPro" id="IPR055210">
    <property type="entry name" value="CtpA/B_N"/>
</dbReference>
<dbReference type="GO" id="GO:0030288">
    <property type="term" value="C:outer membrane-bounded periplasmic space"/>
    <property type="evidence" value="ECO:0007669"/>
    <property type="project" value="TreeGrafter"/>
</dbReference>
<dbReference type="InterPro" id="IPR004447">
    <property type="entry name" value="Peptidase_S41A"/>
</dbReference>
<protein>
    <submittedName>
        <fullName evidence="8">S41 family peptidase</fullName>
    </submittedName>
</protein>
<dbReference type="AlphaFoldDB" id="A0A430KP46"/>
<dbReference type="Pfam" id="PF13180">
    <property type="entry name" value="PDZ_2"/>
    <property type="match status" value="1"/>
</dbReference>
<keyword evidence="3 5" id="KW-0378">Hydrolase</keyword>
<keyword evidence="9" id="KW-1185">Reference proteome</keyword>